<sequence length="321" mass="36667">MATATIERLTQIMPSLSVETEKQTNGNTPQRRDLKTVVWHADEEAYQKILEPKGGKEDMWQGGDVYYPNPPKKAVECVIEDVSGRENQFTLEKNGFMYAKQNTKSMLTTEDLEDTEKITSQYYPEMEEWLKEVTGAPRALVMHHGVRISTSKYSVNSLTKDDVGKKSIPQPAVFAAHLDQSSWQGGNVLHKHFPEECEALLHGRYMIVNAWRPIKPVYKHPFGIADASTVPHTDLVVRANRWFKDIRESMGLKPGEGHRWYYKFGQGADDVLIFKQFDNHGRARACPHTAFVDEEFEDGDPRESIEIRALLMWPDDESVLA</sequence>
<dbReference type="Proteomes" id="UP001186974">
    <property type="component" value="Unassembled WGS sequence"/>
</dbReference>
<keyword evidence="2" id="KW-1185">Reference proteome</keyword>
<comment type="caution">
    <text evidence="1">The sequence shown here is derived from an EMBL/GenBank/DDBJ whole genome shotgun (WGS) entry which is preliminary data.</text>
</comment>
<proteinExistence type="predicted"/>
<reference evidence="1" key="1">
    <citation type="submission" date="2024-09" db="EMBL/GenBank/DDBJ databases">
        <title>Black Yeasts Isolated from many extreme environments.</title>
        <authorList>
            <person name="Coleine C."/>
            <person name="Stajich J.E."/>
            <person name="Selbmann L."/>
        </authorList>
    </citation>
    <scope>NUCLEOTIDE SEQUENCE</scope>
    <source>
        <strain evidence="1">CCFEE 5737</strain>
    </source>
</reference>
<name>A0ACC3DZY8_9PEZI</name>
<dbReference type="EMBL" id="JAWDJW010000005">
    <property type="protein sequence ID" value="KAK3082169.1"/>
    <property type="molecule type" value="Genomic_DNA"/>
</dbReference>
<evidence type="ECO:0000313" key="1">
    <source>
        <dbReference type="EMBL" id="KAK3082169.1"/>
    </source>
</evidence>
<evidence type="ECO:0000313" key="2">
    <source>
        <dbReference type="Proteomes" id="UP001186974"/>
    </source>
</evidence>
<protein>
    <submittedName>
        <fullName evidence="1">Uncharacterized protein</fullName>
    </submittedName>
</protein>
<gene>
    <name evidence="1" type="ORF">LTS18_000099</name>
</gene>
<organism evidence="1 2">
    <name type="scientific">Coniosporium uncinatum</name>
    <dbReference type="NCBI Taxonomy" id="93489"/>
    <lineage>
        <taxon>Eukaryota</taxon>
        <taxon>Fungi</taxon>
        <taxon>Dikarya</taxon>
        <taxon>Ascomycota</taxon>
        <taxon>Pezizomycotina</taxon>
        <taxon>Dothideomycetes</taxon>
        <taxon>Dothideomycetes incertae sedis</taxon>
        <taxon>Coniosporium</taxon>
    </lineage>
</organism>
<accession>A0ACC3DZY8</accession>